<name>A0A8J4R5B9_9ROSI</name>
<sequence length="84" mass="9122">MDFKGLVVAAASQPPQGALTMLKDVWDVWLCGQSQQRRDGSMPELQVGVSADMFTRLRLRESIKKPSLSLIAADGLGGAQEFES</sequence>
<dbReference type="Proteomes" id="UP000737018">
    <property type="component" value="Unassembled WGS sequence"/>
</dbReference>
<dbReference type="EMBL" id="JRKL02002691">
    <property type="protein sequence ID" value="KAF3957923.1"/>
    <property type="molecule type" value="Genomic_DNA"/>
</dbReference>
<evidence type="ECO:0000313" key="2">
    <source>
        <dbReference type="Proteomes" id="UP000737018"/>
    </source>
</evidence>
<protein>
    <submittedName>
        <fullName evidence="1">Uncharacterized protein</fullName>
    </submittedName>
</protein>
<accession>A0A8J4R5B9</accession>
<dbReference type="AlphaFoldDB" id="A0A8J4R5B9"/>
<reference evidence="1" key="1">
    <citation type="submission" date="2020-03" db="EMBL/GenBank/DDBJ databases">
        <title>Castanea mollissima Vanexum genome sequencing.</title>
        <authorList>
            <person name="Staton M."/>
        </authorList>
    </citation>
    <scope>NUCLEOTIDE SEQUENCE</scope>
    <source>
        <tissue evidence="1">Leaf</tissue>
    </source>
</reference>
<evidence type="ECO:0000313" key="1">
    <source>
        <dbReference type="EMBL" id="KAF3957923.1"/>
    </source>
</evidence>
<gene>
    <name evidence="1" type="ORF">CMV_017108</name>
</gene>
<proteinExistence type="predicted"/>
<comment type="caution">
    <text evidence="1">The sequence shown here is derived from an EMBL/GenBank/DDBJ whole genome shotgun (WGS) entry which is preliminary data.</text>
</comment>
<dbReference type="OrthoDB" id="10348552at2759"/>
<keyword evidence="2" id="KW-1185">Reference proteome</keyword>
<organism evidence="1 2">
    <name type="scientific">Castanea mollissima</name>
    <name type="common">Chinese chestnut</name>
    <dbReference type="NCBI Taxonomy" id="60419"/>
    <lineage>
        <taxon>Eukaryota</taxon>
        <taxon>Viridiplantae</taxon>
        <taxon>Streptophyta</taxon>
        <taxon>Embryophyta</taxon>
        <taxon>Tracheophyta</taxon>
        <taxon>Spermatophyta</taxon>
        <taxon>Magnoliopsida</taxon>
        <taxon>eudicotyledons</taxon>
        <taxon>Gunneridae</taxon>
        <taxon>Pentapetalae</taxon>
        <taxon>rosids</taxon>
        <taxon>fabids</taxon>
        <taxon>Fagales</taxon>
        <taxon>Fagaceae</taxon>
        <taxon>Castanea</taxon>
    </lineage>
</organism>